<dbReference type="InterPro" id="IPR050584">
    <property type="entry name" value="Cholesterol_7-desaturase"/>
</dbReference>
<reference evidence="8" key="1">
    <citation type="journal article" date="2019" name="Int. J. Syst. Evol. Microbiol.">
        <title>The Global Catalogue of Microorganisms (GCM) 10K type strain sequencing project: providing services to taxonomists for standard genome sequencing and annotation.</title>
        <authorList>
            <consortium name="The Broad Institute Genomics Platform"/>
            <consortium name="The Broad Institute Genome Sequencing Center for Infectious Disease"/>
            <person name="Wu L."/>
            <person name="Ma J."/>
        </authorList>
    </citation>
    <scope>NUCLEOTIDE SEQUENCE [LARGE SCALE GENOMIC DNA]</scope>
    <source>
        <strain evidence="8">KCTC 62164</strain>
    </source>
</reference>
<dbReference type="Gene3D" id="2.102.10.10">
    <property type="entry name" value="Rieske [2Fe-2S] iron-sulphur domain"/>
    <property type="match status" value="1"/>
</dbReference>
<protein>
    <submittedName>
        <fullName evidence="7">Rieske 2Fe-2S domain-containing protein</fullName>
    </submittedName>
</protein>
<dbReference type="PROSITE" id="PS51296">
    <property type="entry name" value="RIESKE"/>
    <property type="match status" value="1"/>
</dbReference>
<dbReference type="EMBL" id="JBHRSL010000013">
    <property type="protein sequence ID" value="MFC3053232.1"/>
    <property type="molecule type" value="Genomic_DNA"/>
</dbReference>
<dbReference type="CDD" id="cd03469">
    <property type="entry name" value="Rieske_RO_Alpha_N"/>
    <property type="match status" value="1"/>
</dbReference>
<dbReference type="PANTHER" id="PTHR21266:SF60">
    <property type="entry name" value="3-KETOSTEROID-9-ALPHA-MONOOXYGENASE, OXYGENASE COMPONENT"/>
    <property type="match status" value="1"/>
</dbReference>
<evidence type="ECO:0000313" key="8">
    <source>
        <dbReference type="Proteomes" id="UP001595444"/>
    </source>
</evidence>
<name>A0ABV7D9E2_9PROT</name>
<keyword evidence="8" id="KW-1185">Reference proteome</keyword>
<keyword evidence="2" id="KW-0479">Metal-binding</keyword>
<dbReference type="PANTHER" id="PTHR21266">
    <property type="entry name" value="IRON-SULFUR DOMAIN CONTAINING PROTEIN"/>
    <property type="match status" value="1"/>
</dbReference>
<keyword evidence="4" id="KW-0408">Iron</keyword>
<dbReference type="SUPFAM" id="SSF50022">
    <property type="entry name" value="ISP domain"/>
    <property type="match status" value="1"/>
</dbReference>
<evidence type="ECO:0000256" key="1">
    <source>
        <dbReference type="ARBA" id="ARBA00022714"/>
    </source>
</evidence>
<evidence type="ECO:0000256" key="4">
    <source>
        <dbReference type="ARBA" id="ARBA00023004"/>
    </source>
</evidence>
<dbReference type="RefSeq" id="WP_194215009.1">
    <property type="nucleotide sequence ID" value="NZ_CP061205.1"/>
</dbReference>
<evidence type="ECO:0000256" key="3">
    <source>
        <dbReference type="ARBA" id="ARBA00023002"/>
    </source>
</evidence>
<sequence>MSVETQHQFSNRTSGPEIIKRALGKPVPFEGENGTFTQSWFPICLSSAATPDFVRGFDFLDGRVIVFRDKDGQAHVMSAYCPHLGADLSIGDMVDGNVRCVFHHWKYGADGRCSGMPSKDPIPTNARLFKFPVCEKYGTIWAYNGLEPHYELPDFPYPDEDLVFKTRIFGNEIPTDPWILCANTPDMQHIRYLHGININGDNPHDIVEWTDHSMFYEFEGTHVTGDPVKHRLGIVGTSMYYQSTEFAGKWFGFVSPFTLNRPGRSTAFITVCARKDMGTPEEVDQYLEEIVELEKRVVIDDLMNMQTIHLKPGTLTRSDLTLSRFFDYLRAFPRAHPSADFIR</sequence>
<proteinExistence type="predicted"/>
<dbReference type="Proteomes" id="UP001595444">
    <property type="component" value="Unassembled WGS sequence"/>
</dbReference>
<keyword evidence="5" id="KW-0411">Iron-sulfur</keyword>
<gene>
    <name evidence="7" type="ORF">ACFOKA_15075</name>
</gene>
<accession>A0ABV7D9E2</accession>
<evidence type="ECO:0000256" key="2">
    <source>
        <dbReference type="ARBA" id="ARBA00022723"/>
    </source>
</evidence>
<keyword evidence="3" id="KW-0560">Oxidoreductase</keyword>
<dbReference type="Pfam" id="PF00355">
    <property type="entry name" value="Rieske"/>
    <property type="match status" value="1"/>
</dbReference>
<dbReference type="InterPro" id="IPR036922">
    <property type="entry name" value="Rieske_2Fe-2S_sf"/>
</dbReference>
<evidence type="ECO:0000256" key="5">
    <source>
        <dbReference type="ARBA" id="ARBA00023014"/>
    </source>
</evidence>
<dbReference type="InterPro" id="IPR017941">
    <property type="entry name" value="Rieske_2Fe-2S"/>
</dbReference>
<comment type="caution">
    <text evidence="7">The sequence shown here is derived from an EMBL/GenBank/DDBJ whole genome shotgun (WGS) entry which is preliminary data.</text>
</comment>
<feature type="domain" description="Rieske" evidence="6">
    <location>
        <begin position="40"/>
        <end position="142"/>
    </location>
</feature>
<evidence type="ECO:0000259" key="6">
    <source>
        <dbReference type="PROSITE" id="PS51296"/>
    </source>
</evidence>
<organism evidence="7 8">
    <name type="scientific">Kordiimonas pumila</name>
    <dbReference type="NCBI Taxonomy" id="2161677"/>
    <lineage>
        <taxon>Bacteria</taxon>
        <taxon>Pseudomonadati</taxon>
        <taxon>Pseudomonadota</taxon>
        <taxon>Alphaproteobacteria</taxon>
        <taxon>Kordiimonadales</taxon>
        <taxon>Kordiimonadaceae</taxon>
        <taxon>Kordiimonas</taxon>
    </lineage>
</organism>
<keyword evidence="1" id="KW-0001">2Fe-2S</keyword>
<evidence type="ECO:0000313" key="7">
    <source>
        <dbReference type="EMBL" id="MFC3053232.1"/>
    </source>
</evidence>